<keyword evidence="4" id="KW-0234">DNA repair</keyword>
<dbReference type="Proteomes" id="UP001597327">
    <property type="component" value="Unassembled WGS sequence"/>
</dbReference>
<dbReference type="SMART" id="SM00478">
    <property type="entry name" value="ENDO3c"/>
    <property type="match status" value="1"/>
</dbReference>
<evidence type="ECO:0000256" key="3">
    <source>
        <dbReference type="ARBA" id="ARBA00022763"/>
    </source>
</evidence>
<dbReference type="Gene3D" id="1.10.1670.40">
    <property type="match status" value="1"/>
</dbReference>
<evidence type="ECO:0000313" key="6">
    <source>
        <dbReference type="EMBL" id="MFD1697643.1"/>
    </source>
</evidence>
<reference evidence="7" key="1">
    <citation type="journal article" date="2019" name="Int. J. Syst. Evol. Microbiol.">
        <title>The Global Catalogue of Microorganisms (GCM) 10K type strain sequencing project: providing services to taxonomists for standard genome sequencing and annotation.</title>
        <authorList>
            <consortium name="The Broad Institute Genomics Platform"/>
            <consortium name="The Broad Institute Genome Sequencing Center for Infectious Disease"/>
            <person name="Wu L."/>
            <person name="Ma J."/>
        </authorList>
    </citation>
    <scope>NUCLEOTIDE SEQUENCE [LARGE SCALE GENOMIC DNA]</scope>
    <source>
        <strain evidence="7">JCM 3369</strain>
    </source>
</reference>
<comment type="caution">
    <text evidence="6">The sequence shown here is derived from an EMBL/GenBank/DDBJ whole genome shotgun (WGS) entry which is preliminary data.</text>
</comment>
<dbReference type="InterPro" id="IPR003265">
    <property type="entry name" value="HhH-GPD_domain"/>
</dbReference>
<accession>A0ABW4K3Y8</accession>
<gene>
    <name evidence="6" type="ORF">ACFSC7_19155</name>
</gene>
<sequence length="213" mass="22923">MTPIETLDDIARDLRALIELHPALHPVADQAGPLALRRRPSDFAGLVQVIVGQQVSVASAAAIFGRLQTQVAPLTPETLQAAGDETLLALGLSRSKLVTIRGLAEACLDHLDLTDLARATADDARTRLCALKGIGPWTADVYLLFCAGHPDIFPSGDLALQVAVAKALSLGDRMPAKDLDVLARNWAPFRSTAARLFWGWYKGFRNGRESLPL</sequence>
<dbReference type="PANTHER" id="PTHR43003">
    <property type="entry name" value="DNA-3-METHYLADENINE GLYCOSYLASE"/>
    <property type="match status" value="1"/>
</dbReference>
<dbReference type="Gene3D" id="1.10.340.30">
    <property type="entry name" value="Hypothetical protein, domain 2"/>
    <property type="match status" value="1"/>
</dbReference>
<dbReference type="RefSeq" id="WP_149893190.1">
    <property type="nucleotide sequence ID" value="NZ_JBHUFA010000016.1"/>
</dbReference>
<proteinExistence type="predicted"/>
<dbReference type="PANTHER" id="PTHR43003:SF13">
    <property type="entry name" value="DNA-3-METHYLADENINE GLYCOSYLASE 2"/>
    <property type="match status" value="1"/>
</dbReference>
<dbReference type="EC" id="3.2.2.21" evidence="2"/>
<dbReference type="Pfam" id="PF00730">
    <property type="entry name" value="HhH-GPD"/>
    <property type="match status" value="1"/>
</dbReference>
<dbReference type="SUPFAM" id="SSF48150">
    <property type="entry name" value="DNA-glycosylase"/>
    <property type="match status" value="1"/>
</dbReference>
<protein>
    <recommendedName>
        <fullName evidence="2">DNA-3-methyladenine glycosylase II</fullName>
        <ecNumber evidence="2">3.2.2.21</ecNumber>
    </recommendedName>
</protein>
<organism evidence="6 7">
    <name type="scientific">Roseibium aestuarii</name>
    <dbReference type="NCBI Taxonomy" id="2600299"/>
    <lineage>
        <taxon>Bacteria</taxon>
        <taxon>Pseudomonadati</taxon>
        <taxon>Pseudomonadota</taxon>
        <taxon>Alphaproteobacteria</taxon>
        <taxon>Hyphomicrobiales</taxon>
        <taxon>Stappiaceae</taxon>
        <taxon>Roseibium</taxon>
    </lineage>
</organism>
<dbReference type="CDD" id="cd00056">
    <property type="entry name" value="ENDO3c"/>
    <property type="match status" value="1"/>
</dbReference>
<dbReference type="InterPro" id="IPR011257">
    <property type="entry name" value="DNA_glycosylase"/>
</dbReference>
<keyword evidence="7" id="KW-1185">Reference proteome</keyword>
<keyword evidence="3" id="KW-0227">DNA damage</keyword>
<evidence type="ECO:0000256" key="1">
    <source>
        <dbReference type="ARBA" id="ARBA00000086"/>
    </source>
</evidence>
<dbReference type="EMBL" id="JBHUFA010000016">
    <property type="protein sequence ID" value="MFD1697643.1"/>
    <property type="molecule type" value="Genomic_DNA"/>
</dbReference>
<evidence type="ECO:0000256" key="2">
    <source>
        <dbReference type="ARBA" id="ARBA00012000"/>
    </source>
</evidence>
<evidence type="ECO:0000256" key="4">
    <source>
        <dbReference type="ARBA" id="ARBA00023204"/>
    </source>
</evidence>
<feature type="domain" description="HhH-GPD" evidence="5">
    <location>
        <begin position="51"/>
        <end position="201"/>
    </location>
</feature>
<dbReference type="InterPro" id="IPR051912">
    <property type="entry name" value="Alkylbase_DNA_Glycosylase/TA"/>
</dbReference>
<evidence type="ECO:0000313" key="7">
    <source>
        <dbReference type="Proteomes" id="UP001597327"/>
    </source>
</evidence>
<name>A0ABW4K3Y8_9HYPH</name>
<comment type="catalytic activity">
    <reaction evidence="1">
        <text>Hydrolysis of alkylated DNA, releasing 3-methyladenine, 3-methylguanine, 7-methylguanine and 7-methyladenine.</text>
        <dbReference type="EC" id="3.2.2.21"/>
    </reaction>
</comment>
<evidence type="ECO:0000259" key="5">
    <source>
        <dbReference type="SMART" id="SM00478"/>
    </source>
</evidence>